<dbReference type="CDD" id="cd11364">
    <property type="entry name" value="RNase_PH_PNPase_2"/>
    <property type="match status" value="1"/>
</dbReference>
<dbReference type="SUPFAM" id="SSF50249">
    <property type="entry name" value="Nucleic acid-binding proteins"/>
    <property type="match status" value="1"/>
</dbReference>
<dbReference type="GO" id="GO:0006402">
    <property type="term" value="P:mRNA catabolic process"/>
    <property type="evidence" value="ECO:0007669"/>
    <property type="project" value="UniProtKB-UniRule"/>
</dbReference>
<dbReference type="AlphaFoldDB" id="A0A9D6YZU0"/>
<dbReference type="InterPro" id="IPR004088">
    <property type="entry name" value="KH_dom_type_1"/>
</dbReference>
<dbReference type="InterPro" id="IPR012340">
    <property type="entry name" value="NA-bd_OB-fold"/>
</dbReference>
<dbReference type="SUPFAM" id="SSF55666">
    <property type="entry name" value="Ribonuclease PH domain 2-like"/>
    <property type="match status" value="2"/>
</dbReference>
<evidence type="ECO:0000256" key="1">
    <source>
        <dbReference type="ARBA" id="ARBA00004496"/>
    </source>
</evidence>
<keyword evidence="4 9" id="KW-0808">Transferase</keyword>
<dbReference type="SUPFAM" id="SSF54791">
    <property type="entry name" value="Eukaryotic type KH-domain (KH-domain type I)"/>
    <property type="match status" value="1"/>
</dbReference>
<gene>
    <name evidence="9 11" type="primary">pnp</name>
    <name evidence="11" type="ORF">HY912_06990</name>
</gene>
<comment type="caution">
    <text evidence="11">The sequence shown here is derived from an EMBL/GenBank/DDBJ whole genome shotgun (WGS) entry which is preliminary data.</text>
</comment>
<comment type="catalytic activity">
    <reaction evidence="9">
        <text>RNA(n+1) + phosphate = RNA(n) + a ribonucleoside 5'-diphosphate</text>
        <dbReference type="Rhea" id="RHEA:22096"/>
        <dbReference type="Rhea" id="RHEA-COMP:14527"/>
        <dbReference type="Rhea" id="RHEA-COMP:17342"/>
        <dbReference type="ChEBI" id="CHEBI:43474"/>
        <dbReference type="ChEBI" id="CHEBI:57930"/>
        <dbReference type="ChEBI" id="CHEBI:140395"/>
        <dbReference type="EC" id="2.7.7.8"/>
    </reaction>
</comment>
<dbReference type="Pfam" id="PF00575">
    <property type="entry name" value="S1"/>
    <property type="match status" value="1"/>
</dbReference>
<dbReference type="PROSITE" id="PS50084">
    <property type="entry name" value="KH_TYPE_1"/>
    <property type="match status" value="1"/>
</dbReference>
<comment type="similarity">
    <text evidence="2 9">Belongs to the polyribonucleotide nucleotidyltransferase family.</text>
</comment>
<keyword evidence="5 9" id="KW-0548">Nucleotidyltransferase</keyword>
<evidence type="ECO:0000256" key="5">
    <source>
        <dbReference type="ARBA" id="ARBA00022695"/>
    </source>
</evidence>
<dbReference type="InterPro" id="IPR027408">
    <property type="entry name" value="PNPase/RNase_PH_dom_sf"/>
</dbReference>
<dbReference type="Pfam" id="PF03725">
    <property type="entry name" value="RNase_PH_C"/>
    <property type="match status" value="2"/>
</dbReference>
<keyword evidence="7 9" id="KW-0460">Magnesium</keyword>
<comment type="cofactor">
    <cofactor evidence="9">
        <name>Mg(2+)</name>
        <dbReference type="ChEBI" id="CHEBI:18420"/>
    </cofactor>
</comment>
<dbReference type="InterPro" id="IPR001247">
    <property type="entry name" value="ExoRNase_PH_dom1"/>
</dbReference>
<dbReference type="SUPFAM" id="SSF54211">
    <property type="entry name" value="Ribosomal protein S5 domain 2-like"/>
    <property type="match status" value="2"/>
</dbReference>
<protein>
    <recommendedName>
        <fullName evidence="9">Polyribonucleotide nucleotidyltransferase</fullName>
        <ecNumber evidence="9">2.7.7.8</ecNumber>
    </recommendedName>
    <alternativeName>
        <fullName evidence="9">Polynucleotide phosphorylase</fullName>
        <shortName evidence="9">PNPase</shortName>
    </alternativeName>
</protein>
<evidence type="ECO:0000256" key="7">
    <source>
        <dbReference type="ARBA" id="ARBA00022842"/>
    </source>
</evidence>
<evidence type="ECO:0000256" key="4">
    <source>
        <dbReference type="ARBA" id="ARBA00022679"/>
    </source>
</evidence>
<evidence type="ECO:0000256" key="8">
    <source>
        <dbReference type="ARBA" id="ARBA00022884"/>
    </source>
</evidence>
<dbReference type="GO" id="GO:0006396">
    <property type="term" value="P:RNA processing"/>
    <property type="evidence" value="ECO:0007669"/>
    <property type="project" value="InterPro"/>
</dbReference>
<dbReference type="FunFam" id="3.30.230.70:FF:000002">
    <property type="entry name" value="Polyribonucleotide nucleotidyltransferase"/>
    <property type="match status" value="1"/>
</dbReference>
<keyword evidence="6 9" id="KW-0479">Metal-binding</keyword>
<dbReference type="GO" id="GO:0000175">
    <property type="term" value="F:3'-5'-RNA exonuclease activity"/>
    <property type="evidence" value="ECO:0007669"/>
    <property type="project" value="TreeGrafter"/>
</dbReference>
<dbReference type="InterPro" id="IPR036612">
    <property type="entry name" value="KH_dom_type_1_sf"/>
</dbReference>
<dbReference type="EC" id="2.7.7.8" evidence="9"/>
<dbReference type="PANTHER" id="PTHR11252:SF0">
    <property type="entry name" value="POLYRIBONUCLEOTIDE NUCLEOTIDYLTRANSFERASE 1, MITOCHONDRIAL"/>
    <property type="match status" value="1"/>
</dbReference>
<dbReference type="InterPro" id="IPR003029">
    <property type="entry name" value="S1_domain"/>
</dbReference>
<feature type="binding site" evidence="9">
    <location>
        <position position="488"/>
    </location>
    <ligand>
        <name>Mg(2+)</name>
        <dbReference type="ChEBI" id="CHEBI:18420"/>
    </ligand>
</feature>
<dbReference type="CDD" id="cd02393">
    <property type="entry name" value="KH-I_PNPase"/>
    <property type="match status" value="1"/>
</dbReference>
<dbReference type="Pfam" id="PF00013">
    <property type="entry name" value="KH_1"/>
    <property type="match status" value="1"/>
</dbReference>
<name>A0A9D6YZU0_9BACT</name>
<dbReference type="GO" id="GO:0003723">
    <property type="term" value="F:RNA binding"/>
    <property type="evidence" value="ECO:0007669"/>
    <property type="project" value="UniProtKB-UniRule"/>
</dbReference>
<dbReference type="PROSITE" id="PS50126">
    <property type="entry name" value="S1"/>
    <property type="match status" value="1"/>
</dbReference>
<evidence type="ECO:0000313" key="11">
    <source>
        <dbReference type="EMBL" id="MBI5249223.1"/>
    </source>
</evidence>
<dbReference type="FunFam" id="2.40.50.140:FF:000023">
    <property type="entry name" value="Polyribonucleotide nucleotidyltransferase"/>
    <property type="match status" value="1"/>
</dbReference>
<dbReference type="Gene3D" id="3.30.1370.10">
    <property type="entry name" value="K Homology domain, type 1"/>
    <property type="match status" value="1"/>
</dbReference>
<dbReference type="SUPFAM" id="SSF46915">
    <property type="entry name" value="Polynucleotide phosphorylase/guanosine pentaphosphate synthase (PNPase/GPSI), domain 3"/>
    <property type="match status" value="1"/>
</dbReference>
<evidence type="ECO:0000313" key="12">
    <source>
        <dbReference type="Proteomes" id="UP000807825"/>
    </source>
</evidence>
<dbReference type="InterPro" id="IPR004087">
    <property type="entry name" value="KH_dom"/>
</dbReference>
<reference evidence="11" key="1">
    <citation type="submission" date="2020-07" db="EMBL/GenBank/DDBJ databases">
        <title>Huge and variable diversity of episymbiotic CPR bacteria and DPANN archaea in groundwater ecosystems.</title>
        <authorList>
            <person name="He C.Y."/>
            <person name="Keren R."/>
            <person name="Whittaker M."/>
            <person name="Farag I.F."/>
            <person name="Doudna J."/>
            <person name="Cate J.H.D."/>
            <person name="Banfield J.F."/>
        </authorList>
    </citation>
    <scope>NUCLEOTIDE SEQUENCE</scope>
    <source>
        <strain evidence="11">NC_groundwater_1664_Pr3_B-0.1um_52_9</strain>
    </source>
</reference>
<dbReference type="HAMAP" id="MF_01595">
    <property type="entry name" value="PNPase"/>
    <property type="match status" value="1"/>
</dbReference>
<evidence type="ECO:0000256" key="2">
    <source>
        <dbReference type="ARBA" id="ARBA00007404"/>
    </source>
</evidence>
<dbReference type="GO" id="GO:0000287">
    <property type="term" value="F:magnesium ion binding"/>
    <property type="evidence" value="ECO:0007669"/>
    <property type="project" value="UniProtKB-UniRule"/>
</dbReference>
<dbReference type="FunFam" id="3.30.1370.10:FF:000001">
    <property type="entry name" value="Polyribonucleotide nucleotidyltransferase"/>
    <property type="match status" value="1"/>
</dbReference>
<dbReference type="PANTHER" id="PTHR11252">
    <property type="entry name" value="POLYRIBONUCLEOTIDE NUCLEOTIDYLTRANSFERASE"/>
    <property type="match status" value="1"/>
</dbReference>
<dbReference type="GO" id="GO:0005829">
    <property type="term" value="C:cytosol"/>
    <property type="evidence" value="ECO:0007669"/>
    <property type="project" value="UniProtKB-ARBA"/>
</dbReference>
<comment type="subcellular location">
    <subcellularLocation>
        <location evidence="1 9">Cytoplasm</location>
    </subcellularLocation>
</comment>
<feature type="binding site" evidence="9">
    <location>
        <position position="482"/>
    </location>
    <ligand>
        <name>Mg(2+)</name>
        <dbReference type="ChEBI" id="CHEBI:18420"/>
    </ligand>
</feature>
<keyword evidence="8 9" id="KW-0694">RNA-binding</keyword>
<evidence type="ECO:0000256" key="9">
    <source>
        <dbReference type="HAMAP-Rule" id="MF_01595"/>
    </source>
</evidence>
<evidence type="ECO:0000256" key="3">
    <source>
        <dbReference type="ARBA" id="ARBA00022490"/>
    </source>
</evidence>
<proteinExistence type="inferred from homology"/>
<dbReference type="InterPro" id="IPR036345">
    <property type="entry name" value="ExoRNase_PH_dom2_sf"/>
</dbReference>
<dbReference type="InterPro" id="IPR015847">
    <property type="entry name" value="ExoRNase_PH_dom2"/>
</dbReference>
<dbReference type="InterPro" id="IPR012162">
    <property type="entry name" value="PNPase"/>
</dbReference>
<accession>A0A9D6YZU0</accession>
<dbReference type="Gene3D" id="2.40.50.140">
    <property type="entry name" value="Nucleic acid-binding proteins"/>
    <property type="match status" value="1"/>
</dbReference>
<dbReference type="Proteomes" id="UP000807825">
    <property type="component" value="Unassembled WGS sequence"/>
</dbReference>
<dbReference type="CDD" id="cd11363">
    <property type="entry name" value="RNase_PH_PNPase_1"/>
    <property type="match status" value="1"/>
</dbReference>
<dbReference type="InterPro" id="IPR020568">
    <property type="entry name" value="Ribosomal_Su5_D2-typ_SF"/>
</dbReference>
<keyword evidence="3 9" id="KW-0963">Cytoplasm</keyword>
<dbReference type="Gene3D" id="3.30.230.70">
    <property type="entry name" value="GHMP Kinase, N-terminal domain"/>
    <property type="match status" value="2"/>
</dbReference>
<dbReference type="GO" id="GO:0004654">
    <property type="term" value="F:polyribonucleotide nucleotidyltransferase activity"/>
    <property type="evidence" value="ECO:0007669"/>
    <property type="project" value="UniProtKB-UniRule"/>
</dbReference>
<dbReference type="InterPro" id="IPR036456">
    <property type="entry name" value="PNPase_PH_RNA-bd_sf"/>
</dbReference>
<evidence type="ECO:0000256" key="6">
    <source>
        <dbReference type="ARBA" id="ARBA00022723"/>
    </source>
</evidence>
<dbReference type="EMBL" id="JACRDE010000194">
    <property type="protein sequence ID" value="MBI5249223.1"/>
    <property type="molecule type" value="Genomic_DNA"/>
</dbReference>
<dbReference type="SMART" id="SM00322">
    <property type="entry name" value="KH"/>
    <property type="match status" value="1"/>
</dbReference>
<comment type="function">
    <text evidence="9">Involved in mRNA degradation. Catalyzes the phosphorolysis of single-stranded polyribonucleotides processively in the 3'- to 5'-direction.</text>
</comment>
<feature type="domain" description="S1 motif" evidence="10">
    <location>
        <begin position="618"/>
        <end position="686"/>
    </location>
</feature>
<evidence type="ECO:0000259" key="10">
    <source>
        <dbReference type="PROSITE" id="PS50126"/>
    </source>
</evidence>
<sequence>MVYSTSCNVAGKEIAFETGRLAKQAAGAVLVRSGETMVLVTAVAEKKGREGIDFFPLTVDYLEMTYAAGKIPGGYFKREGRPTEKEILTSRFIDRPIRPLFPKGFTAETQIIATVLSSDGEHDSDMLGINGASAALHLSDIPFDGPIGAVRVGRVEGNLILNPSTLEDTYSDLNLIVVGSRKGIVMVEGGSDKVDEEVILEAIFKAHDEILKIVEAQEKLRELAGKPKRKVEPPVQDLELIQKIKSEWGERIETAVAIPKKLERHEALGQIYDEILAAVEDGDIRRREILGYLEKIEGQYVRNMILDKGVRIGGRSFKDVRDITCEVGVLPRTHGSALFTRGETQALVIVTLGTSSDEQKVEALDGASYKSFMLHYKFPPFSVGEVKFLRGPSRREVGHGALAERAVQYLLPNDEDFPYTIRVVSEILESNGSSSMATVCGSSLSLMDAGVPMLDPVAGIAMGLLKGDDKVVILSDIIGDEDHHGDMDFKVAGSREGITALQMDIKIDGITREVLTEALYQAREGRIHILGEMAKAIEAPRSEISDYAPRIYIMYVNPEKIRDIIGPGGKIIRAIQEETGTKIEVDDTGKVVIASVDGQGALDAKKAIQEITQEAELGRIYMGTVRKITDFGAFVEIFPGTDGLVHISQLAPERVRKVSDVVNEGDSFPVKVIGIDAQGKIKLSRKDAIGQSPDI</sequence>
<dbReference type="NCBIfam" id="NF008805">
    <property type="entry name" value="PRK11824.1"/>
    <property type="match status" value="1"/>
</dbReference>
<dbReference type="Pfam" id="PF01138">
    <property type="entry name" value="RNase_PH"/>
    <property type="match status" value="2"/>
</dbReference>
<dbReference type="NCBIfam" id="TIGR03591">
    <property type="entry name" value="polynuc_phos"/>
    <property type="match status" value="1"/>
</dbReference>
<dbReference type="FunFam" id="3.30.230.70:FF:000001">
    <property type="entry name" value="Polyribonucleotide nucleotidyltransferase"/>
    <property type="match status" value="1"/>
</dbReference>
<organism evidence="11 12">
    <name type="scientific">Desulfomonile tiedjei</name>
    <dbReference type="NCBI Taxonomy" id="2358"/>
    <lineage>
        <taxon>Bacteria</taxon>
        <taxon>Pseudomonadati</taxon>
        <taxon>Thermodesulfobacteriota</taxon>
        <taxon>Desulfomonilia</taxon>
        <taxon>Desulfomonilales</taxon>
        <taxon>Desulfomonilaceae</taxon>
        <taxon>Desulfomonile</taxon>
    </lineage>
</organism>
<dbReference type="CDD" id="cd04472">
    <property type="entry name" value="S1_PNPase"/>
    <property type="match status" value="1"/>
</dbReference>
<dbReference type="PIRSF" id="PIRSF005499">
    <property type="entry name" value="PNPase"/>
    <property type="match status" value="1"/>
</dbReference>
<dbReference type="SMART" id="SM00316">
    <property type="entry name" value="S1"/>
    <property type="match status" value="1"/>
</dbReference>
<dbReference type="Pfam" id="PF03726">
    <property type="entry name" value="PNPase"/>
    <property type="match status" value="1"/>
</dbReference>
<dbReference type="InterPro" id="IPR015848">
    <property type="entry name" value="PNPase_PH_RNA-bd_bac/org-type"/>
</dbReference>